<evidence type="ECO:0000256" key="1">
    <source>
        <dbReference type="SAM" id="MobiDB-lite"/>
    </source>
</evidence>
<comment type="caution">
    <text evidence="2">The sequence shown here is derived from an EMBL/GenBank/DDBJ whole genome shotgun (WGS) entry which is preliminary data.</text>
</comment>
<dbReference type="AlphaFoldDB" id="A0AAV1IA85"/>
<proteinExistence type="predicted"/>
<evidence type="ECO:0000313" key="2">
    <source>
        <dbReference type="EMBL" id="CAK0784118.1"/>
    </source>
</evidence>
<feature type="region of interest" description="Disordered" evidence="1">
    <location>
        <begin position="94"/>
        <end position="125"/>
    </location>
</feature>
<sequence>MPNRIHISWINETGVRRRQLLGGPPDMGNEDGPGPKHGPKGPRGGPDCETNNPYFPDYYFPGNGAVVGSGQIPIAANNNNNAAGGVAAGVAGTGTAQPVGTQPPVPAQGSVASSTAPQPTQSSPSCDINGPNCCADNGLNSRLVPVTANSTLPALAALYFGTVPAGGGFIATPVTPAGTLASAGQIRVNQSLAGAPEAFRNATINLNRPAARQGPSYVFAAGSQVCIPNFFGLGPAAPAAAAPQPAAAQGTVTGVMGGGTSGTMGGAVTGVTGGAAAGQASGAAPTTVASATGLTAAPASRAAQIADVG</sequence>
<gene>
    <name evidence="2" type="ORF">CVIRNUC_007321</name>
</gene>
<keyword evidence="3" id="KW-1185">Reference proteome</keyword>
<feature type="compositionally biased region" description="Low complexity" evidence="1">
    <location>
        <begin position="112"/>
        <end position="125"/>
    </location>
</feature>
<dbReference type="EMBL" id="CAUYUE010000010">
    <property type="protein sequence ID" value="CAK0784118.1"/>
    <property type="molecule type" value="Genomic_DNA"/>
</dbReference>
<accession>A0AAV1IA85</accession>
<organism evidence="2 3">
    <name type="scientific">Coccomyxa viridis</name>
    <dbReference type="NCBI Taxonomy" id="1274662"/>
    <lineage>
        <taxon>Eukaryota</taxon>
        <taxon>Viridiplantae</taxon>
        <taxon>Chlorophyta</taxon>
        <taxon>core chlorophytes</taxon>
        <taxon>Trebouxiophyceae</taxon>
        <taxon>Trebouxiophyceae incertae sedis</taxon>
        <taxon>Coccomyxaceae</taxon>
        <taxon>Coccomyxa</taxon>
    </lineage>
</organism>
<evidence type="ECO:0000313" key="3">
    <source>
        <dbReference type="Proteomes" id="UP001314263"/>
    </source>
</evidence>
<feature type="region of interest" description="Disordered" evidence="1">
    <location>
        <begin position="18"/>
        <end position="50"/>
    </location>
</feature>
<reference evidence="2 3" key="1">
    <citation type="submission" date="2023-10" db="EMBL/GenBank/DDBJ databases">
        <authorList>
            <person name="Maclean D."/>
            <person name="Macfadyen A."/>
        </authorList>
    </citation>
    <scope>NUCLEOTIDE SEQUENCE [LARGE SCALE GENOMIC DNA]</scope>
</reference>
<protein>
    <submittedName>
        <fullName evidence="2">Uncharacterized protein</fullName>
    </submittedName>
</protein>
<name>A0AAV1IA85_9CHLO</name>
<dbReference type="Proteomes" id="UP001314263">
    <property type="component" value="Unassembled WGS sequence"/>
</dbReference>